<dbReference type="PANTHER" id="PTHR43687:SF6">
    <property type="entry name" value="L-ASPARTATE SEMIALDEHYDE SULFURTRANSFERASE IRON-SULFUR SUBUNIT"/>
    <property type="match status" value="1"/>
</dbReference>
<comment type="caution">
    <text evidence="9">The sequence shown here is derived from an EMBL/GenBank/DDBJ whole genome shotgun (WGS) entry which is preliminary data.</text>
</comment>
<dbReference type="InterPro" id="IPR017896">
    <property type="entry name" value="4Fe4S_Fe-S-bd"/>
</dbReference>
<gene>
    <name evidence="9" type="ORF">DYH56_06130</name>
</gene>
<dbReference type="Gene3D" id="3.30.70.20">
    <property type="match status" value="1"/>
</dbReference>
<evidence type="ECO:0000256" key="2">
    <source>
        <dbReference type="ARBA" id="ARBA00022485"/>
    </source>
</evidence>
<keyword evidence="2" id="KW-0004">4Fe-4S</keyword>
<dbReference type="Proteomes" id="UP000263486">
    <property type="component" value="Unassembled WGS sequence"/>
</dbReference>
<evidence type="ECO:0000256" key="1">
    <source>
        <dbReference type="ARBA" id="ARBA00022448"/>
    </source>
</evidence>
<evidence type="ECO:0000256" key="7">
    <source>
        <dbReference type="ARBA" id="ARBA00023014"/>
    </source>
</evidence>
<reference evidence="9 10" key="1">
    <citation type="submission" date="2018-08" db="EMBL/GenBank/DDBJ databases">
        <title>Draft genome sequence of Psychrilyobacter sp. strain SD5 isolated from Black Sea water.</title>
        <authorList>
            <person name="Yadav S."/>
            <person name="Villanueva L."/>
            <person name="Damste J.S.S."/>
        </authorList>
    </citation>
    <scope>NUCLEOTIDE SEQUENCE [LARGE SCALE GENOMIC DNA]</scope>
    <source>
        <strain evidence="9 10">SD5</strain>
    </source>
</reference>
<keyword evidence="1" id="KW-0813">Transport</keyword>
<proteinExistence type="predicted"/>
<keyword evidence="3" id="KW-0479">Metal-binding</keyword>
<evidence type="ECO:0000256" key="3">
    <source>
        <dbReference type="ARBA" id="ARBA00022723"/>
    </source>
</evidence>
<dbReference type="InterPro" id="IPR050572">
    <property type="entry name" value="Fe-S_Ferredoxin"/>
</dbReference>
<feature type="domain" description="4Fe-4S ferredoxin-type" evidence="8">
    <location>
        <begin position="55"/>
        <end position="84"/>
    </location>
</feature>
<dbReference type="Pfam" id="PF00037">
    <property type="entry name" value="Fer4"/>
    <property type="match status" value="1"/>
</dbReference>
<dbReference type="PANTHER" id="PTHR43687">
    <property type="entry name" value="ADENYLYLSULFATE REDUCTASE, BETA SUBUNIT"/>
    <property type="match status" value="1"/>
</dbReference>
<keyword evidence="4" id="KW-0677">Repeat</keyword>
<sequence length="94" mass="10124">MANKKIEVEVAEAFGREFVKGNLPEINPIRCLGCSNCVALCKKLGPNVLEIVDGIAKVVRPENCIGDGACMNACPTKAIFLMSRHDPKNPPESV</sequence>
<keyword evidence="6" id="KW-0408">Iron</keyword>
<keyword evidence="5" id="KW-0249">Electron transport</keyword>
<accession>A0ABX9KJ24</accession>
<dbReference type="EMBL" id="QUAJ01000008">
    <property type="protein sequence ID" value="REI41719.1"/>
    <property type="molecule type" value="Genomic_DNA"/>
</dbReference>
<dbReference type="RefSeq" id="WP_114641987.1">
    <property type="nucleotide sequence ID" value="NZ_JAACIO010000008.1"/>
</dbReference>
<keyword evidence="7" id="KW-0411">Iron-sulfur</keyword>
<name>A0ABX9KJ24_9FUSO</name>
<evidence type="ECO:0000256" key="5">
    <source>
        <dbReference type="ARBA" id="ARBA00022982"/>
    </source>
</evidence>
<dbReference type="SUPFAM" id="SSF54862">
    <property type="entry name" value="4Fe-4S ferredoxins"/>
    <property type="match status" value="1"/>
</dbReference>
<evidence type="ECO:0000256" key="4">
    <source>
        <dbReference type="ARBA" id="ARBA00022737"/>
    </source>
</evidence>
<dbReference type="PROSITE" id="PS51379">
    <property type="entry name" value="4FE4S_FER_2"/>
    <property type="match status" value="2"/>
</dbReference>
<organism evidence="9 10">
    <name type="scientific">Psychrilyobacter piezotolerans</name>
    <dbReference type="NCBI Taxonomy" id="2293438"/>
    <lineage>
        <taxon>Bacteria</taxon>
        <taxon>Fusobacteriati</taxon>
        <taxon>Fusobacteriota</taxon>
        <taxon>Fusobacteriia</taxon>
        <taxon>Fusobacteriales</taxon>
        <taxon>Fusobacteriaceae</taxon>
        <taxon>Psychrilyobacter</taxon>
    </lineage>
</organism>
<keyword evidence="10" id="KW-1185">Reference proteome</keyword>
<evidence type="ECO:0000256" key="6">
    <source>
        <dbReference type="ARBA" id="ARBA00023004"/>
    </source>
</evidence>
<evidence type="ECO:0000259" key="8">
    <source>
        <dbReference type="PROSITE" id="PS51379"/>
    </source>
</evidence>
<feature type="domain" description="4Fe-4S ferredoxin-type" evidence="8">
    <location>
        <begin position="22"/>
        <end position="54"/>
    </location>
</feature>
<evidence type="ECO:0000313" key="9">
    <source>
        <dbReference type="EMBL" id="REI41719.1"/>
    </source>
</evidence>
<evidence type="ECO:0000313" key="10">
    <source>
        <dbReference type="Proteomes" id="UP000263486"/>
    </source>
</evidence>
<protein>
    <submittedName>
        <fullName evidence="9">4Fe-4S dicluster domain-containing protein</fullName>
    </submittedName>
</protein>